<evidence type="ECO:0000313" key="2">
    <source>
        <dbReference type="Proteomes" id="UP000011115"/>
    </source>
</evidence>
<name>M1DBA2_SOLTU</name>
<evidence type="ECO:0000313" key="1">
    <source>
        <dbReference type="EnsemblPlants" id="PGSC0003DMT400086227"/>
    </source>
</evidence>
<dbReference type="PaxDb" id="4113-PGSC0003DMT400086227"/>
<dbReference type="Gramene" id="PGSC0003DMT400086227">
    <property type="protein sequence ID" value="PGSC0003DMT400086227"/>
    <property type="gene ID" value="PGSC0003DMG400035798"/>
</dbReference>
<dbReference type="Proteomes" id="UP000011115">
    <property type="component" value="Unassembled WGS sequence"/>
</dbReference>
<dbReference type="AlphaFoldDB" id="M1DBA2"/>
<accession>M1DBA2</accession>
<reference evidence="2" key="1">
    <citation type="journal article" date="2011" name="Nature">
        <title>Genome sequence and analysis of the tuber crop potato.</title>
        <authorList>
            <consortium name="The Potato Genome Sequencing Consortium"/>
        </authorList>
    </citation>
    <scope>NUCLEOTIDE SEQUENCE [LARGE SCALE GENOMIC DNA]</scope>
    <source>
        <strain evidence="2">cv. DM1-3 516 R44</strain>
    </source>
</reference>
<organism evidence="1 2">
    <name type="scientific">Solanum tuberosum</name>
    <name type="common">Potato</name>
    <dbReference type="NCBI Taxonomy" id="4113"/>
    <lineage>
        <taxon>Eukaryota</taxon>
        <taxon>Viridiplantae</taxon>
        <taxon>Streptophyta</taxon>
        <taxon>Embryophyta</taxon>
        <taxon>Tracheophyta</taxon>
        <taxon>Spermatophyta</taxon>
        <taxon>Magnoliopsida</taxon>
        <taxon>eudicotyledons</taxon>
        <taxon>Gunneridae</taxon>
        <taxon>Pentapetalae</taxon>
        <taxon>asterids</taxon>
        <taxon>lamiids</taxon>
        <taxon>Solanales</taxon>
        <taxon>Solanaceae</taxon>
        <taxon>Solanoideae</taxon>
        <taxon>Solaneae</taxon>
        <taxon>Solanum</taxon>
    </lineage>
</organism>
<protein>
    <recommendedName>
        <fullName evidence="3">Integrase core domain containing protein</fullName>
    </recommendedName>
</protein>
<reference evidence="1" key="2">
    <citation type="submission" date="2015-06" db="UniProtKB">
        <authorList>
            <consortium name="EnsemblPlants"/>
        </authorList>
    </citation>
    <scope>IDENTIFICATION</scope>
    <source>
        <strain evidence="1">DM1-3 516 R44</strain>
    </source>
</reference>
<dbReference type="HOGENOM" id="CLU_1079296_0_0_1"/>
<sequence length="258" mass="29145">MIHVNALQKLARTSTVERRVLTSCLHIIPNIHELFKRHKHEWMAESLGREATVQVWHCDKLIEVRKTVNVGLIKDDVNPMAPRKESGSSVKKNNTIVGDFKMHSDMSTLSSTVNSLSSSIKSLDGNMGQLAALIYSNPNEDLVLFMTENQMNVSQVSAIVTRSGKTLQERRRPNNEDAQRVVADNESPKYEVEAKTEEIESYPKLYVWDGDVAAPTTLPKIKINPSFPQLLKKKDDNPKFQKKLGIVKDLKVNIPFNI</sequence>
<dbReference type="EnsemblPlants" id="PGSC0003DMT400086227">
    <property type="protein sequence ID" value="PGSC0003DMT400086227"/>
    <property type="gene ID" value="PGSC0003DMG400035798"/>
</dbReference>
<dbReference type="InParanoid" id="M1DBA2"/>
<proteinExistence type="predicted"/>
<keyword evidence="2" id="KW-1185">Reference proteome</keyword>
<evidence type="ECO:0008006" key="3">
    <source>
        <dbReference type="Google" id="ProtNLM"/>
    </source>
</evidence>